<name>A0A6L6U758_9FLAO</name>
<evidence type="ECO:0000259" key="4">
    <source>
        <dbReference type="Pfam" id="PF07715"/>
    </source>
</evidence>
<dbReference type="Gene3D" id="2.170.130.10">
    <property type="entry name" value="TonB-dependent receptor, plug domain"/>
    <property type="match status" value="1"/>
</dbReference>
<comment type="caution">
    <text evidence="5">The sequence shown here is derived from an EMBL/GenBank/DDBJ whole genome shotgun (WGS) entry which is preliminary data.</text>
</comment>
<evidence type="ECO:0000313" key="5">
    <source>
        <dbReference type="EMBL" id="MUU77426.1"/>
    </source>
</evidence>
<feature type="domain" description="TonB-dependent receptor plug" evidence="4">
    <location>
        <begin position="106"/>
        <end position="201"/>
    </location>
</feature>
<comment type="subcellular location">
    <subcellularLocation>
        <location evidence="1">Cell outer membrane</location>
    </subcellularLocation>
</comment>
<dbReference type="InterPro" id="IPR008969">
    <property type="entry name" value="CarboxyPept-like_regulatory"/>
</dbReference>
<dbReference type="Gene3D" id="2.60.40.1120">
    <property type="entry name" value="Carboxypeptidase-like, regulatory domain"/>
    <property type="match status" value="1"/>
</dbReference>
<dbReference type="AlphaFoldDB" id="A0A6L6U758"/>
<evidence type="ECO:0000256" key="3">
    <source>
        <dbReference type="ARBA" id="ARBA00023237"/>
    </source>
</evidence>
<reference evidence="5 6" key="1">
    <citation type="submission" date="2019-12" db="EMBL/GenBank/DDBJ databases">
        <authorList>
            <person name="Li J."/>
        </authorList>
    </citation>
    <scope>NUCLEOTIDE SEQUENCE [LARGE SCALE GENOMIC DNA]</scope>
    <source>
        <strain evidence="5 6">HL2-2</strain>
    </source>
</reference>
<evidence type="ECO:0000256" key="1">
    <source>
        <dbReference type="ARBA" id="ARBA00004442"/>
    </source>
</evidence>
<dbReference type="InterPro" id="IPR036942">
    <property type="entry name" value="Beta-barrel_TonB_sf"/>
</dbReference>
<evidence type="ECO:0000313" key="6">
    <source>
        <dbReference type="Proteomes" id="UP000478208"/>
    </source>
</evidence>
<protein>
    <submittedName>
        <fullName evidence="5">TonB-dependent receptor plug domain-containing protein</fullName>
    </submittedName>
</protein>
<dbReference type="Pfam" id="PF13715">
    <property type="entry name" value="CarbopepD_reg_2"/>
    <property type="match status" value="1"/>
</dbReference>
<dbReference type="RefSeq" id="WP_157362639.1">
    <property type="nucleotide sequence ID" value="NZ_WOWS01000001.1"/>
</dbReference>
<keyword evidence="5" id="KW-0675">Receptor</keyword>
<evidence type="ECO:0000256" key="2">
    <source>
        <dbReference type="ARBA" id="ARBA00023136"/>
    </source>
</evidence>
<dbReference type="SUPFAM" id="SSF49464">
    <property type="entry name" value="Carboxypeptidase regulatory domain-like"/>
    <property type="match status" value="1"/>
</dbReference>
<dbReference type="Gene3D" id="2.40.170.20">
    <property type="entry name" value="TonB-dependent receptor, beta-barrel domain"/>
    <property type="match status" value="1"/>
</dbReference>
<dbReference type="Proteomes" id="UP000478208">
    <property type="component" value="Unassembled WGS sequence"/>
</dbReference>
<dbReference type="InterPro" id="IPR012910">
    <property type="entry name" value="Plug_dom"/>
</dbReference>
<keyword evidence="3" id="KW-0998">Cell outer membrane</keyword>
<dbReference type="EMBL" id="WOWS01000001">
    <property type="protein sequence ID" value="MUU77426.1"/>
    <property type="molecule type" value="Genomic_DNA"/>
</dbReference>
<dbReference type="InterPro" id="IPR037066">
    <property type="entry name" value="Plug_dom_sf"/>
</dbReference>
<dbReference type="GO" id="GO:0009279">
    <property type="term" value="C:cell outer membrane"/>
    <property type="evidence" value="ECO:0007669"/>
    <property type="project" value="UniProtKB-SubCell"/>
</dbReference>
<dbReference type="SUPFAM" id="SSF56935">
    <property type="entry name" value="Porins"/>
    <property type="match status" value="1"/>
</dbReference>
<accession>A0A6L6U758</accession>
<gene>
    <name evidence="5" type="ORF">GN138_03125</name>
</gene>
<proteinExistence type="predicted"/>
<keyword evidence="2" id="KW-0472">Membrane</keyword>
<dbReference type="Pfam" id="PF07715">
    <property type="entry name" value="Plug"/>
    <property type="match status" value="1"/>
</dbReference>
<keyword evidence="6" id="KW-1185">Reference proteome</keyword>
<sequence length="806" mass="91745">MLSFSQTAIVRGVILDEGNTPIENVNIKASTGEGTATNSNGFYELKIPYGVEVTVVFTHISHERIEQKFLLKNGQELEFNPMMLLEVEQISTVVINTNTRLKVEGVTSISPQMLRTIKGAQPGVENILKTLPGVNISNELSTQYSVRGGNFDENLVYVNEIEVYRPFLIRSGNQEGLSFVNTDLVHNVDFSAGGFQAKYGDKLSSVLDITYRNPVDFGLKADLSLLGGSLAAETVSKDGKFSGIAGVRYRDNSLLLNSLETEGNVEPVFADAQTFLTYRFTSKFHVNFLGNISLNKYNFQPENRQTNFGTISDPVALLVFYEGQEKDEYQTYFGALKANYFINENLTLKLIGSAYQTTEQEYFDILAQYRLGEVNTNIGDEDLGEVEFSEGIGSQLTHARNDLDAFIVNVEHRGDYKIDEESTLEWSVKYTNEDIRDRLVEYEIIDSAGFSIRPPRFSQPNNQPYESFSGPLTAYENIRALNRVSIDRFQAFVQYSKSTDWNGSEVFYNAGLRTHSWSVSGDVESSKTQTVFSPRAQFAIKPNWEKDVLFRIAGGLYYQPPFYRELRDSTGTVQPDVKAQQSYHIVLDNEQSFEIWDRPFKLVIEGYYKGMTDVNPYTLENVRIRYSADNNAKAYAYGLDLRLNGEFVPGTESWFSFGYLKTEENIDDRGYIARPTDQRLKFGALFQDYVPNMPDLKMYLNLVYNTGVPGGSPSYADPYDYQIRLRDYRRADLGISYQAVNPERTYNAKWKKSVKELSIGFEIYNMFNNQNSITNTWVRDVYSKAQYAIPNYLTPRVFNLRLSARF</sequence>
<organism evidence="5 6">
    <name type="scientific">Winogradskyella endarachnes</name>
    <dbReference type="NCBI Taxonomy" id="2681965"/>
    <lineage>
        <taxon>Bacteria</taxon>
        <taxon>Pseudomonadati</taxon>
        <taxon>Bacteroidota</taxon>
        <taxon>Flavobacteriia</taxon>
        <taxon>Flavobacteriales</taxon>
        <taxon>Flavobacteriaceae</taxon>
        <taxon>Winogradskyella</taxon>
    </lineage>
</organism>